<protein>
    <submittedName>
        <fullName evidence="2">Uncharacterized protein</fullName>
    </submittedName>
</protein>
<keyword evidence="3" id="KW-1185">Reference proteome</keyword>
<sequence>MLALCLLPRAPGVEVRVAVGALALPLAAYHLLLSAVLLFFVIFQIPRLPLPKAW</sequence>
<feature type="transmembrane region" description="Helical" evidence="1">
    <location>
        <begin position="22"/>
        <end position="43"/>
    </location>
</feature>
<organism evidence="2 3">
    <name type="scientific">Deinococcus hopiensis KR-140</name>
    <dbReference type="NCBI Taxonomy" id="695939"/>
    <lineage>
        <taxon>Bacteria</taxon>
        <taxon>Thermotogati</taxon>
        <taxon>Deinococcota</taxon>
        <taxon>Deinococci</taxon>
        <taxon>Deinococcales</taxon>
        <taxon>Deinococcaceae</taxon>
        <taxon>Deinococcus</taxon>
    </lineage>
</organism>
<keyword evidence="1" id="KW-0812">Transmembrane</keyword>
<evidence type="ECO:0000256" key="1">
    <source>
        <dbReference type="SAM" id="Phobius"/>
    </source>
</evidence>
<dbReference type="STRING" id="695939.SAMN00790413_01981"/>
<dbReference type="AlphaFoldDB" id="A0A1W1VJ95"/>
<reference evidence="2 3" key="1">
    <citation type="submission" date="2017-04" db="EMBL/GenBank/DDBJ databases">
        <authorList>
            <person name="Afonso C.L."/>
            <person name="Miller P.J."/>
            <person name="Scott M.A."/>
            <person name="Spackman E."/>
            <person name="Goraichik I."/>
            <person name="Dimitrov K.M."/>
            <person name="Suarez D.L."/>
            <person name="Swayne D.E."/>
        </authorList>
    </citation>
    <scope>NUCLEOTIDE SEQUENCE [LARGE SCALE GENOMIC DNA]</scope>
    <source>
        <strain evidence="2 3">KR-140</strain>
    </source>
</reference>
<accession>A0A1W1VJ95</accession>
<keyword evidence="1" id="KW-0472">Membrane</keyword>
<name>A0A1W1VJ95_9DEIO</name>
<dbReference type="EMBL" id="FWWU01000009">
    <property type="protein sequence ID" value="SMB93432.1"/>
    <property type="molecule type" value="Genomic_DNA"/>
</dbReference>
<keyword evidence="1" id="KW-1133">Transmembrane helix</keyword>
<dbReference type="Proteomes" id="UP000192582">
    <property type="component" value="Unassembled WGS sequence"/>
</dbReference>
<evidence type="ECO:0000313" key="2">
    <source>
        <dbReference type="EMBL" id="SMB93432.1"/>
    </source>
</evidence>
<proteinExistence type="predicted"/>
<gene>
    <name evidence="2" type="ORF">SAMN00790413_01981</name>
</gene>
<evidence type="ECO:0000313" key="3">
    <source>
        <dbReference type="Proteomes" id="UP000192582"/>
    </source>
</evidence>